<evidence type="ECO:0000313" key="5">
    <source>
        <dbReference type="EMBL" id="TKK86973.1"/>
    </source>
</evidence>
<proteinExistence type="predicted"/>
<dbReference type="Pfam" id="PF14257">
    <property type="entry name" value="DUF4349"/>
    <property type="match status" value="1"/>
</dbReference>
<sequence length="324" mass="33839">MNTLRSRAVLPLVMAAFLLTACGGGGESASGVADMPASAPSVAGEEAAAPAPAARENLAGGSDEGDAKAAPATTNVTVAPADRSIIYTAEMTVRAKDVAAAAESAKRMVTEAGGYVAEERSNSFASRQESQLTFKIPPGQYPGTLSRLGKELGETESLHQGTQDVTGEVADVAARVKSAEAAVAQFRTLLGKAEKIGEIMDIEREIQSRTADLEALQARQKSLAEQTGMATVTITLVGPSAPPVEPVEEETGFLAGLKAGWTGLKNFAEALSTIVGALLPWLVVLAVLAVLALPWWRRMRRRQQPVPAPVAASPARDEELVEKE</sequence>
<feature type="chain" id="PRO_5038656265" evidence="3">
    <location>
        <begin position="22"/>
        <end position="324"/>
    </location>
</feature>
<feature type="domain" description="DUF4349" evidence="4">
    <location>
        <begin position="83"/>
        <end position="291"/>
    </location>
</feature>
<feature type="transmembrane region" description="Helical" evidence="2">
    <location>
        <begin position="274"/>
        <end position="296"/>
    </location>
</feature>
<dbReference type="OrthoDB" id="186919at2"/>
<evidence type="ECO:0000313" key="6">
    <source>
        <dbReference type="Proteomes" id="UP000308705"/>
    </source>
</evidence>
<keyword evidence="3" id="KW-0732">Signal</keyword>
<evidence type="ECO:0000259" key="4">
    <source>
        <dbReference type="Pfam" id="PF14257"/>
    </source>
</evidence>
<dbReference type="EMBL" id="SZQA01000018">
    <property type="protein sequence ID" value="TKK86973.1"/>
    <property type="molecule type" value="Genomic_DNA"/>
</dbReference>
<name>A0A4V5UZ20_9ACTN</name>
<evidence type="ECO:0000256" key="3">
    <source>
        <dbReference type="SAM" id="SignalP"/>
    </source>
</evidence>
<evidence type="ECO:0000256" key="1">
    <source>
        <dbReference type="SAM" id="MobiDB-lite"/>
    </source>
</evidence>
<dbReference type="AlphaFoldDB" id="A0A4V5UZ20"/>
<feature type="signal peptide" evidence="3">
    <location>
        <begin position="1"/>
        <end position="21"/>
    </location>
</feature>
<evidence type="ECO:0000256" key="2">
    <source>
        <dbReference type="SAM" id="Phobius"/>
    </source>
</evidence>
<keyword evidence="2" id="KW-0472">Membrane</keyword>
<keyword evidence="2" id="KW-0812">Transmembrane</keyword>
<protein>
    <submittedName>
        <fullName evidence="5">DUF4349 domain-containing protein</fullName>
    </submittedName>
</protein>
<dbReference type="InterPro" id="IPR025645">
    <property type="entry name" value="DUF4349"/>
</dbReference>
<accession>A0A4V5UZ20</accession>
<dbReference type="PROSITE" id="PS51257">
    <property type="entry name" value="PROKAR_LIPOPROTEIN"/>
    <property type="match status" value="1"/>
</dbReference>
<dbReference type="Proteomes" id="UP000308705">
    <property type="component" value="Unassembled WGS sequence"/>
</dbReference>
<organism evidence="5 6">
    <name type="scientific">Herbidospora galbida</name>
    <dbReference type="NCBI Taxonomy" id="2575442"/>
    <lineage>
        <taxon>Bacteria</taxon>
        <taxon>Bacillati</taxon>
        <taxon>Actinomycetota</taxon>
        <taxon>Actinomycetes</taxon>
        <taxon>Streptosporangiales</taxon>
        <taxon>Streptosporangiaceae</taxon>
        <taxon>Herbidospora</taxon>
    </lineage>
</organism>
<keyword evidence="2" id="KW-1133">Transmembrane helix</keyword>
<comment type="caution">
    <text evidence="5">The sequence shown here is derived from an EMBL/GenBank/DDBJ whole genome shotgun (WGS) entry which is preliminary data.</text>
</comment>
<keyword evidence="6" id="KW-1185">Reference proteome</keyword>
<feature type="region of interest" description="Disordered" evidence="1">
    <location>
        <begin position="43"/>
        <end position="72"/>
    </location>
</feature>
<gene>
    <name evidence="5" type="ORF">FDA94_19485</name>
</gene>
<feature type="compositionally biased region" description="Low complexity" evidence="1">
    <location>
        <begin position="43"/>
        <end position="54"/>
    </location>
</feature>
<reference evidence="5 6" key="1">
    <citation type="submission" date="2019-04" db="EMBL/GenBank/DDBJ databases">
        <title>Herbidospora sp. NEAU-GS14.nov., a novel actinomycete isolated from soil.</title>
        <authorList>
            <person name="Han L."/>
        </authorList>
    </citation>
    <scope>NUCLEOTIDE SEQUENCE [LARGE SCALE GENOMIC DNA]</scope>
    <source>
        <strain evidence="5 6">NEAU-GS14</strain>
    </source>
</reference>